<reference evidence="1 2" key="1">
    <citation type="submission" date="2018-11" db="EMBL/GenBank/DDBJ databases">
        <authorList>
            <consortium name="Pathogen Informatics"/>
        </authorList>
    </citation>
    <scope>NUCLEOTIDE SEQUENCE [LARGE SCALE GENOMIC DNA]</scope>
</reference>
<dbReference type="Proteomes" id="UP000050761">
    <property type="component" value="Unassembled WGS sequence"/>
</dbReference>
<accession>A0A3P7ZC09</accession>
<dbReference type="EMBL" id="UZAH01028048">
    <property type="protein sequence ID" value="VDO97220.1"/>
    <property type="molecule type" value="Genomic_DNA"/>
</dbReference>
<evidence type="ECO:0000313" key="2">
    <source>
        <dbReference type="Proteomes" id="UP000050761"/>
    </source>
</evidence>
<organism evidence="2 3">
    <name type="scientific">Heligmosomoides polygyrus</name>
    <name type="common">Parasitic roundworm</name>
    <dbReference type="NCBI Taxonomy" id="6339"/>
    <lineage>
        <taxon>Eukaryota</taxon>
        <taxon>Metazoa</taxon>
        <taxon>Ecdysozoa</taxon>
        <taxon>Nematoda</taxon>
        <taxon>Chromadorea</taxon>
        <taxon>Rhabditida</taxon>
        <taxon>Rhabditina</taxon>
        <taxon>Rhabditomorpha</taxon>
        <taxon>Strongyloidea</taxon>
        <taxon>Heligmosomidae</taxon>
        <taxon>Heligmosomoides</taxon>
    </lineage>
</organism>
<evidence type="ECO:0000313" key="3">
    <source>
        <dbReference type="WBParaSite" id="HPBE_0001373601-mRNA-1"/>
    </source>
</evidence>
<name>A0A183FYK3_HELPZ</name>
<accession>A0A183FYK3</accession>
<protein>
    <submittedName>
        <fullName evidence="3">STAS domain-containing protein</fullName>
    </submittedName>
</protein>
<keyword evidence="2" id="KW-1185">Reference proteome</keyword>
<proteinExistence type="predicted"/>
<sequence>MTAVTIFRSPNVIVEITCDNDSISWRHLCCLLIEQGPKVVLRSLGAACLRSLRREEMIHTLFSSNNDIHQAVTDTFHALGNVRRRSHQHRWWSWDCRTGWP</sequence>
<dbReference type="AlphaFoldDB" id="A0A183FYK3"/>
<reference evidence="3" key="2">
    <citation type="submission" date="2019-09" db="UniProtKB">
        <authorList>
            <consortium name="WormBaseParasite"/>
        </authorList>
    </citation>
    <scope>IDENTIFICATION</scope>
</reference>
<evidence type="ECO:0000313" key="1">
    <source>
        <dbReference type="EMBL" id="VDO97220.1"/>
    </source>
</evidence>
<dbReference type="WBParaSite" id="HPBE_0001373601-mRNA-1">
    <property type="protein sequence ID" value="HPBE_0001373601-mRNA-1"/>
    <property type="gene ID" value="HPBE_0001373601"/>
</dbReference>
<gene>
    <name evidence="1" type="ORF">HPBE_LOCUS13737</name>
</gene>